<organism evidence="14 15">
    <name type="scientific">Candolleomyces aberdarensis</name>
    <dbReference type="NCBI Taxonomy" id="2316362"/>
    <lineage>
        <taxon>Eukaryota</taxon>
        <taxon>Fungi</taxon>
        <taxon>Dikarya</taxon>
        <taxon>Basidiomycota</taxon>
        <taxon>Agaricomycotina</taxon>
        <taxon>Agaricomycetes</taxon>
        <taxon>Agaricomycetidae</taxon>
        <taxon>Agaricales</taxon>
        <taxon>Agaricineae</taxon>
        <taxon>Psathyrellaceae</taxon>
        <taxon>Candolleomyces</taxon>
    </lineage>
</organism>
<comment type="subcellular location">
    <subcellularLocation>
        <location evidence="2">Membrane</location>
    </subcellularLocation>
</comment>
<evidence type="ECO:0000256" key="12">
    <source>
        <dbReference type="ARBA" id="ARBA00023136"/>
    </source>
</evidence>
<dbReference type="GO" id="GO:0016705">
    <property type="term" value="F:oxidoreductase activity, acting on paired donors, with incorporation or reduction of molecular oxygen"/>
    <property type="evidence" value="ECO:0007669"/>
    <property type="project" value="InterPro"/>
</dbReference>
<proteinExistence type="inferred from homology"/>
<dbReference type="InterPro" id="IPR036396">
    <property type="entry name" value="Cyt_P450_sf"/>
</dbReference>
<keyword evidence="9" id="KW-0560">Oxidoreductase</keyword>
<dbReference type="STRING" id="2316362.A0A4Q2D8U2"/>
<comment type="caution">
    <text evidence="14">The sequence shown here is derived from an EMBL/GenBank/DDBJ whole genome shotgun (WGS) entry which is preliminary data.</text>
</comment>
<dbReference type="AlphaFoldDB" id="A0A4Q2D8U2"/>
<comment type="cofactor">
    <cofactor evidence="1 13">
        <name>heme</name>
        <dbReference type="ChEBI" id="CHEBI:30413"/>
    </cofactor>
</comment>
<dbReference type="Proteomes" id="UP000290288">
    <property type="component" value="Unassembled WGS sequence"/>
</dbReference>
<dbReference type="Pfam" id="PF00067">
    <property type="entry name" value="p450"/>
    <property type="match status" value="1"/>
</dbReference>
<evidence type="ECO:0000256" key="11">
    <source>
        <dbReference type="ARBA" id="ARBA00023033"/>
    </source>
</evidence>
<dbReference type="InterPro" id="IPR002401">
    <property type="entry name" value="Cyt_P450_E_grp-I"/>
</dbReference>
<keyword evidence="10 13" id="KW-0408">Iron</keyword>
<keyword evidence="6" id="KW-0812">Transmembrane</keyword>
<evidence type="ECO:0000256" key="9">
    <source>
        <dbReference type="ARBA" id="ARBA00023002"/>
    </source>
</evidence>
<dbReference type="OrthoDB" id="1470350at2759"/>
<keyword evidence="7 13" id="KW-0479">Metal-binding</keyword>
<evidence type="ECO:0000256" key="4">
    <source>
        <dbReference type="ARBA" id="ARBA00010617"/>
    </source>
</evidence>
<protein>
    <recommendedName>
        <fullName evidence="16">Cytochrome P450</fullName>
    </recommendedName>
</protein>
<evidence type="ECO:0008006" key="16">
    <source>
        <dbReference type="Google" id="ProtNLM"/>
    </source>
</evidence>
<dbReference type="GO" id="GO:0005506">
    <property type="term" value="F:iron ion binding"/>
    <property type="evidence" value="ECO:0007669"/>
    <property type="project" value="InterPro"/>
</dbReference>
<evidence type="ECO:0000256" key="10">
    <source>
        <dbReference type="ARBA" id="ARBA00023004"/>
    </source>
</evidence>
<evidence type="ECO:0000256" key="8">
    <source>
        <dbReference type="ARBA" id="ARBA00022989"/>
    </source>
</evidence>
<evidence type="ECO:0000313" key="14">
    <source>
        <dbReference type="EMBL" id="RXW15977.1"/>
    </source>
</evidence>
<evidence type="ECO:0000256" key="1">
    <source>
        <dbReference type="ARBA" id="ARBA00001971"/>
    </source>
</evidence>
<dbReference type="PRINTS" id="PR00463">
    <property type="entry name" value="EP450I"/>
</dbReference>
<comment type="pathway">
    <text evidence="3">Secondary metabolite biosynthesis; terpenoid biosynthesis.</text>
</comment>
<evidence type="ECO:0000256" key="2">
    <source>
        <dbReference type="ARBA" id="ARBA00004370"/>
    </source>
</evidence>
<dbReference type="PRINTS" id="PR00385">
    <property type="entry name" value="P450"/>
</dbReference>
<dbReference type="EMBL" id="SDEE01000487">
    <property type="protein sequence ID" value="RXW15977.1"/>
    <property type="molecule type" value="Genomic_DNA"/>
</dbReference>
<evidence type="ECO:0000256" key="7">
    <source>
        <dbReference type="ARBA" id="ARBA00022723"/>
    </source>
</evidence>
<reference evidence="14 15" key="1">
    <citation type="submission" date="2019-01" db="EMBL/GenBank/DDBJ databases">
        <title>Draft genome sequence of Psathyrella aberdarensis IHI B618.</title>
        <authorList>
            <person name="Buettner E."/>
            <person name="Kellner H."/>
        </authorList>
    </citation>
    <scope>NUCLEOTIDE SEQUENCE [LARGE SCALE GENOMIC DNA]</scope>
    <source>
        <strain evidence="14 15">IHI B618</strain>
    </source>
</reference>
<dbReference type="GO" id="GO:0020037">
    <property type="term" value="F:heme binding"/>
    <property type="evidence" value="ECO:0007669"/>
    <property type="project" value="InterPro"/>
</dbReference>
<keyword evidence="5 13" id="KW-0349">Heme</keyword>
<keyword evidence="12" id="KW-0472">Membrane</keyword>
<keyword evidence="8" id="KW-1133">Transmembrane helix</keyword>
<evidence type="ECO:0000256" key="6">
    <source>
        <dbReference type="ARBA" id="ARBA00022692"/>
    </source>
</evidence>
<dbReference type="SUPFAM" id="SSF48264">
    <property type="entry name" value="Cytochrome P450"/>
    <property type="match status" value="1"/>
</dbReference>
<gene>
    <name evidence="14" type="ORF">EST38_g9874</name>
</gene>
<dbReference type="PANTHER" id="PTHR24305:SF166">
    <property type="entry name" value="CYTOCHROME P450 12A4, MITOCHONDRIAL-RELATED"/>
    <property type="match status" value="1"/>
</dbReference>
<keyword evidence="15" id="KW-1185">Reference proteome</keyword>
<accession>A0A4Q2D8U2</accession>
<dbReference type="GO" id="GO:0016020">
    <property type="term" value="C:membrane"/>
    <property type="evidence" value="ECO:0007669"/>
    <property type="project" value="UniProtKB-SubCell"/>
</dbReference>
<dbReference type="Gene3D" id="1.10.630.10">
    <property type="entry name" value="Cytochrome P450"/>
    <property type="match status" value="1"/>
</dbReference>
<keyword evidence="11" id="KW-0503">Monooxygenase</keyword>
<sequence>MLNPVFSTANMRTMTSQFFNISYKLRDVFVRKTANGRQEIDVMWWMTRTALEIISQSGLGTSFDPISEDHIEHPYITSIKLLVPVARTVMAFRMYVMPIVYKYKLGTPRMWRLLISMTPIKALHKLRDMSDVMHNTSLDVFNDAKKKVMTGEETGDSKVNHKDLLTILMQENAKASDEDKLPDSEVLAQISTFMFAGMDTTSSAVCRILWLLATHQDVQDKLRAEIGEAKRNYEEPDYDQLSGLPYLDAVCRESLRLYGPVSTIAREARKDAVLPLSKPIKTVDGQSVQEIHVPKGTVVLASLRASNTTPELWGPDSYEWKPERWLSPLPEKVIEAHIPGIYSHLMTFIGGGRACIGFKFSQMEMKVLLYVLIDQFKFSLPKQEIFWTMPGIASPCLDRTKLRPEMPLLVSRATN</sequence>
<dbReference type="PANTHER" id="PTHR24305">
    <property type="entry name" value="CYTOCHROME P450"/>
    <property type="match status" value="1"/>
</dbReference>
<evidence type="ECO:0000256" key="3">
    <source>
        <dbReference type="ARBA" id="ARBA00004721"/>
    </source>
</evidence>
<evidence type="ECO:0000256" key="13">
    <source>
        <dbReference type="PIRSR" id="PIRSR602401-1"/>
    </source>
</evidence>
<evidence type="ECO:0000256" key="5">
    <source>
        <dbReference type="ARBA" id="ARBA00022617"/>
    </source>
</evidence>
<name>A0A4Q2D8U2_9AGAR</name>
<evidence type="ECO:0000313" key="15">
    <source>
        <dbReference type="Proteomes" id="UP000290288"/>
    </source>
</evidence>
<dbReference type="InterPro" id="IPR001128">
    <property type="entry name" value="Cyt_P450"/>
</dbReference>
<dbReference type="GO" id="GO:0004497">
    <property type="term" value="F:monooxygenase activity"/>
    <property type="evidence" value="ECO:0007669"/>
    <property type="project" value="UniProtKB-KW"/>
</dbReference>
<dbReference type="InterPro" id="IPR050121">
    <property type="entry name" value="Cytochrome_P450_monoxygenase"/>
</dbReference>
<comment type="similarity">
    <text evidence="4">Belongs to the cytochrome P450 family.</text>
</comment>
<feature type="binding site" description="axial binding residue" evidence="13">
    <location>
        <position position="355"/>
    </location>
    <ligand>
        <name>heme</name>
        <dbReference type="ChEBI" id="CHEBI:30413"/>
    </ligand>
    <ligandPart>
        <name>Fe</name>
        <dbReference type="ChEBI" id="CHEBI:18248"/>
    </ligandPart>
</feature>